<dbReference type="Proteomes" id="UP001597100">
    <property type="component" value="Unassembled WGS sequence"/>
</dbReference>
<comment type="caution">
    <text evidence="1">The sequence shown here is derived from an EMBL/GenBank/DDBJ whole genome shotgun (WGS) entry which is preliminary data.</text>
</comment>
<keyword evidence="2" id="KW-1185">Reference proteome</keyword>
<dbReference type="PROSITE" id="PS51257">
    <property type="entry name" value="PROKAR_LIPOPROTEIN"/>
    <property type="match status" value="1"/>
</dbReference>
<proteinExistence type="predicted"/>
<name>A0ABW3ICV6_9FLAO</name>
<protein>
    <submittedName>
        <fullName evidence="1">TlpA family protein disulfide reductase</fullName>
    </submittedName>
</protein>
<dbReference type="SUPFAM" id="SSF52833">
    <property type="entry name" value="Thioredoxin-like"/>
    <property type="match status" value="1"/>
</dbReference>
<accession>A0ABW3ICV6</accession>
<evidence type="ECO:0000313" key="1">
    <source>
        <dbReference type="EMBL" id="MFD0975911.1"/>
    </source>
</evidence>
<dbReference type="Gene3D" id="3.40.30.10">
    <property type="entry name" value="Glutaredoxin"/>
    <property type="match status" value="1"/>
</dbReference>
<dbReference type="EMBL" id="JBHTJP010000032">
    <property type="protein sequence ID" value="MFD0975911.1"/>
    <property type="molecule type" value="Genomic_DNA"/>
</dbReference>
<dbReference type="InterPro" id="IPR036249">
    <property type="entry name" value="Thioredoxin-like_sf"/>
</dbReference>
<dbReference type="RefSeq" id="WP_380736947.1">
    <property type="nucleotide sequence ID" value="NZ_JBHTJP010000032.1"/>
</dbReference>
<reference evidence="2" key="1">
    <citation type="journal article" date="2019" name="Int. J. Syst. Evol. Microbiol.">
        <title>The Global Catalogue of Microorganisms (GCM) 10K type strain sequencing project: providing services to taxonomists for standard genome sequencing and annotation.</title>
        <authorList>
            <consortium name="The Broad Institute Genomics Platform"/>
            <consortium name="The Broad Institute Genome Sequencing Center for Infectious Disease"/>
            <person name="Wu L."/>
            <person name="Ma J."/>
        </authorList>
    </citation>
    <scope>NUCLEOTIDE SEQUENCE [LARGE SCALE GENOMIC DNA]</scope>
    <source>
        <strain evidence="2">CCUG 60898</strain>
    </source>
</reference>
<organism evidence="1 2">
    <name type="scientific">Salinimicrobium gaetbulicola</name>
    <dbReference type="NCBI Taxonomy" id="999702"/>
    <lineage>
        <taxon>Bacteria</taxon>
        <taxon>Pseudomonadati</taxon>
        <taxon>Bacteroidota</taxon>
        <taxon>Flavobacteriia</taxon>
        <taxon>Flavobacteriales</taxon>
        <taxon>Flavobacteriaceae</taxon>
        <taxon>Salinimicrobium</taxon>
    </lineage>
</organism>
<gene>
    <name evidence="1" type="ORF">ACFQ1G_03820</name>
</gene>
<evidence type="ECO:0000313" key="2">
    <source>
        <dbReference type="Proteomes" id="UP001597100"/>
    </source>
</evidence>
<sequence length="483" mass="56652">MKTLFKNISALKWLAAYLLGFIFISFYSCDNSPSNQTNSAYLGGEIVNPTSEYIVLQKNGKILDSIRLDDRNRFSYRIDSVQQGIYSFGHRPEIQHFYISPGDSLLIRANTLAFDESLHFSGTGEAENNFITEMFLLDEANADLLLSFYKTSPSEFLKQTDSIKRNRLEHLERLKVKKKFSPEFVTLAEKIINYESYDLKERYIYLISKYYTEYQQKLPDNFYEYRKNVVFNDTSLQETAAYKRFIENYLTNKSLELCKRTHKDHEECFDRANTKNILNRIKMVGDLIKIPSLKNHFLLKLGAKGIVLARSREDIKVILEALRKNGFPEDQVKDMEQLGTIQLAYLPGTEIKDVPLINTKEEFVPFLNIVDKPTIIFLWSIYKDGHQEDHKLIQELRRKYPEINFVGINLDIDETTAWKIAVQKYNYNKDFEYQLGQTQINKRFFQYYLNKLLFLDDAGKVVIGDAFINSPEFESRILEFLNR</sequence>